<reference evidence="1" key="1">
    <citation type="journal article" date="2014" name="Front. Microbiol.">
        <title>High frequency of phylogenetically diverse reductive dehalogenase-homologous genes in deep subseafloor sedimentary metagenomes.</title>
        <authorList>
            <person name="Kawai M."/>
            <person name="Futagami T."/>
            <person name="Toyoda A."/>
            <person name="Takaki Y."/>
            <person name="Nishi S."/>
            <person name="Hori S."/>
            <person name="Arai W."/>
            <person name="Tsubouchi T."/>
            <person name="Morono Y."/>
            <person name="Uchiyama I."/>
            <person name="Ito T."/>
            <person name="Fujiyama A."/>
            <person name="Inagaki F."/>
            <person name="Takami H."/>
        </authorList>
    </citation>
    <scope>NUCLEOTIDE SEQUENCE</scope>
    <source>
        <strain evidence="1">Expedition CK06-06</strain>
    </source>
</reference>
<gene>
    <name evidence="1" type="ORF">S06H3_66303</name>
</gene>
<dbReference type="Pfam" id="PF02686">
    <property type="entry name" value="GatC"/>
    <property type="match status" value="1"/>
</dbReference>
<evidence type="ECO:0008006" key="2">
    <source>
        <dbReference type="Google" id="ProtNLM"/>
    </source>
</evidence>
<dbReference type="GO" id="GO:0070681">
    <property type="term" value="P:glutaminyl-tRNAGln biosynthesis via transamidation"/>
    <property type="evidence" value="ECO:0007669"/>
    <property type="project" value="TreeGrafter"/>
</dbReference>
<dbReference type="PANTHER" id="PTHR15004">
    <property type="entry name" value="GLUTAMYL-TRNA(GLN) AMIDOTRANSFERASE SUBUNIT C, MITOCHONDRIAL"/>
    <property type="match status" value="1"/>
</dbReference>
<organism evidence="1">
    <name type="scientific">marine sediment metagenome</name>
    <dbReference type="NCBI Taxonomy" id="412755"/>
    <lineage>
        <taxon>unclassified sequences</taxon>
        <taxon>metagenomes</taxon>
        <taxon>ecological metagenomes</taxon>
    </lineage>
</organism>
<protein>
    <recommendedName>
        <fullName evidence="2">Asp-tRNA(Asn)/Glu-tRNA(Gln) amidotransferase GatCAB subunit C</fullName>
    </recommendedName>
</protein>
<proteinExistence type="predicted"/>
<feature type="non-terminal residue" evidence="1">
    <location>
        <position position="1"/>
    </location>
</feature>
<dbReference type="SUPFAM" id="SSF141000">
    <property type="entry name" value="Glu-tRNAGln amidotransferase C subunit"/>
    <property type="match status" value="1"/>
</dbReference>
<dbReference type="Gene3D" id="1.10.20.60">
    <property type="entry name" value="Glu-tRNAGln amidotransferase C subunit, N-terminal domain"/>
    <property type="match status" value="1"/>
</dbReference>
<dbReference type="InterPro" id="IPR036113">
    <property type="entry name" value="Asp/Glu-ADT_sf_sub_c"/>
</dbReference>
<name>X1QCG3_9ZZZZ</name>
<dbReference type="NCBIfam" id="TIGR00135">
    <property type="entry name" value="gatC"/>
    <property type="match status" value="1"/>
</dbReference>
<evidence type="ECO:0000313" key="1">
    <source>
        <dbReference type="EMBL" id="GAI65928.1"/>
    </source>
</evidence>
<feature type="non-terminal residue" evidence="1">
    <location>
        <position position="65"/>
    </location>
</feature>
<dbReference type="PANTHER" id="PTHR15004:SF0">
    <property type="entry name" value="GLUTAMYL-TRNA(GLN) AMIDOTRANSFERASE SUBUNIT C, MITOCHONDRIAL"/>
    <property type="match status" value="1"/>
</dbReference>
<sequence length="65" mass="7296">VAKLAELDLTEEEINKFVDQLNIVLEHAGKISEIDTSGVEPTSHAIDFKNVFRDDIVKKSVNKED</sequence>
<dbReference type="EMBL" id="BARV01045103">
    <property type="protein sequence ID" value="GAI65928.1"/>
    <property type="molecule type" value="Genomic_DNA"/>
</dbReference>
<accession>X1QCG3</accession>
<comment type="caution">
    <text evidence="1">The sequence shown here is derived from an EMBL/GenBank/DDBJ whole genome shotgun (WGS) entry which is preliminary data.</text>
</comment>
<dbReference type="GO" id="GO:0006450">
    <property type="term" value="P:regulation of translational fidelity"/>
    <property type="evidence" value="ECO:0007669"/>
    <property type="project" value="InterPro"/>
</dbReference>
<dbReference type="AlphaFoldDB" id="X1QCG3"/>
<dbReference type="InterPro" id="IPR003837">
    <property type="entry name" value="GatC"/>
</dbReference>